<evidence type="ECO:0000313" key="3">
    <source>
        <dbReference type="Proteomes" id="UP001279734"/>
    </source>
</evidence>
<reference evidence="2" key="1">
    <citation type="submission" date="2023-05" db="EMBL/GenBank/DDBJ databases">
        <title>Nepenthes gracilis genome sequencing.</title>
        <authorList>
            <person name="Fukushima K."/>
        </authorList>
    </citation>
    <scope>NUCLEOTIDE SEQUENCE</scope>
    <source>
        <strain evidence="2">SING2019-196</strain>
    </source>
</reference>
<protein>
    <submittedName>
        <fullName evidence="2">Uncharacterized protein</fullName>
    </submittedName>
</protein>
<name>A0AAD3SDJ3_NEPGR</name>
<accession>A0AAD3SDJ3</accession>
<dbReference type="AlphaFoldDB" id="A0AAD3SDJ3"/>
<feature type="compositionally biased region" description="Basic and acidic residues" evidence="1">
    <location>
        <begin position="39"/>
        <end position="49"/>
    </location>
</feature>
<organism evidence="2 3">
    <name type="scientific">Nepenthes gracilis</name>
    <name type="common">Slender pitcher plant</name>
    <dbReference type="NCBI Taxonomy" id="150966"/>
    <lineage>
        <taxon>Eukaryota</taxon>
        <taxon>Viridiplantae</taxon>
        <taxon>Streptophyta</taxon>
        <taxon>Embryophyta</taxon>
        <taxon>Tracheophyta</taxon>
        <taxon>Spermatophyta</taxon>
        <taxon>Magnoliopsida</taxon>
        <taxon>eudicotyledons</taxon>
        <taxon>Gunneridae</taxon>
        <taxon>Pentapetalae</taxon>
        <taxon>Caryophyllales</taxon>
        <taxon>Nepenthaceae</taxon>
        <taxon>Nepenthes</taxon>
    </lineage>
</organism>
<dbReference type="Proteomes" id="UP001279734">
    <property type="component" value="Unassembled WGS sequence"/>
</dbReference>
<comment type="caution">
    <text evidence="2">The sequence shown here is derived from an EMBL/GenBank/DDBJ whole genome shotgun (WGS) entry which is preliminary data.</text>
</comment>
<dbReference type="EMBL" id="BSYO01000009">
    <property type="protein sequence ID" value="GMH09305.1"/>
    <property type="molecule type" value="Genomic_DNA"/>
</dbReference>
<sequence length="97" mass="11116">MDLLSNQCGRLVLAFESMHSRDEQMDDVDSKTPSMKSRVQVEAHNRNEEAANSSEPLNLRYRHHCSPHCFRYCHFLERMLLVAAASSLDPVGCLPQR</sequence>
<feature type="region of interest" description="Disordered" evidence="1">
    <location>
        <begin position="20"/>
        <end position="54"/>
    </location>
</feature>
<gene>
    <name evidence="2" type="ORF">Nepgr_011146</name>
</gene>
<proteinExistence type="predicted"/>
<evidence type="ECO:0000313" key="2">
    <source>
        <dbReference type="EMBL" id="GMH09305.1"/>
    </source>
</evidence>
<keyword evidence="3" id="KW-1185">Reference proteome</keyword>
<evidence type="ECO:0000256" key="1">
    <source>
        <dbReference type="SAM" id="MobiDB-lite"/>
    </source>
</evidence>